<keyword evidence="9" id="KW-1185">Reference proteome</keyword>
<dbReference type="HAMAP" id="MF_00227">
    <property type="entry name" value="RNase_P"/>
    <property type="match status" value="1"/>
</dbReference>
<evidence type="ECO:0000256" key="7">
    <source>
        <dbReference type="NCBIfam" id="TIGR00188"/>
    </source>
</evidence>
<comment type="catalytic activity">
    <reaction evidence="6">
        <text>Endonucleolytic cleavage of RNA, removing 5'-extranucleotides from tRNA precursor.</text>
        <dbReference type="EC" id="3.1.26.5"/>
    </reaction>
</comment>
<comment type="similarity">
    <text evidence="6">Belongs to the RnpA family.</text>
</comment>
<evidence type="ECO:0000256" key="6">
    <source>
        <dbReference type="HAMAP-Rule" id="MF_00227"/>
    </source>
</evidence>
<evidence type="ECO:0000256" key="3">
    <source>
        <dbReference type="ARBA" id="ARBA00022759"/>
    </source>
</evidence>
<dbReference type="NCBIfam" id="TIGR00188">
    <property type="entry name" value="rnpA"/>
    <property type="match status" value="1"/>
</dbReference>
<organism evidence="8 9">
    <name type="scientific">Planobacterium oryzisoli</name>
    <dbReference type="NCBI Taxonomy" id="2771435"/>
    <lineage>
        <taxon>Bacteria</taxon>
        <taxon>Pseudomonadati</taxon>
        <taxon>Bacteroidota</taxon>
        <taxon>Flavobacteriia</taxon>
        <taxon>Flavobacteriales</taxon>
        <taxon>Weeksellaceae</taxon>
        <taxon>Chryseobacterium group</taxon>
        <taxon>Chryseobacterium</taxon>
    </lineage>
</organism>
<dbReference type="AlphaFoldDB" id="A0A931EBD1"/>
<keyword evidence="1 6" id="KW-0819">tRNA processing</keyword>
<evidence type="ECO:0000256" key="4">
    <source>
        <dbReference type="ARBA" id="ARBA00022801"/>
    </source>
</evidence>
<evidence type="ECO:0000313" key="8">
    <source>
        <dbReference type="EMBL" id="MBF5027968.1"/>
    </source>
</evidence>
<dbReference type="GO" id="GO:0000049">
    <property type="term" value="F:tRNA binding"/>
    <property type="evidence" value="ECO:0007669"/>
    <property type="project" value="UniProtKB-UniRule"/>
</dbReference>
<comment type="function">
    <text evidence="6">RNaseP catalyzes the removal of the 5'-leader sequence from pre-tRNA to produce the mature 5'-terminus. It can also cleave other RNA substrates such as 4.5S RNA. The protein component plays an auxiliary but essential role in vivo by binding to the 5'-leader sequence and broadening the substrate specificity of the ribozyme.</text>
</comment>
<keyword evidence="5 6" id="KW-0694">RNA-binding</keyword>
<dbReference type="EMBL" id="JADKYY010000012">
    <property type="protein sequence ID" value="MBF5027968.1"/>
    <property type="molecule type" value="Genomic_DNA"/>
</dbReference>
<dbReference type="Gene3D" id="3.30.230.10">
    <property type="match status" value="1"/>
</dbReference>
<evidence type="ECO:0000256" key="5">
    <source>
        <dbReference type="ARBA" id="ARBA00022884"/>
    </source>
</evidence>
<dbReference type="Pfam" id="PF00825">
    <property type="entry name" value="Ribonuclease_P"/>
    <property type="match status" value="1"/>
</dbReference>
<comment type="subunit">
    <text evidence="6">Consists of a catalytic RNA component (M1 or rnpB) and a protein subunit.</text>
</comment>
<dbReference type="GO" id="GO:0001682">
    <property type="term" value="P:tRNA 5'-leader removal"/>
    <property type="evidence" value="ECO:0007669"/>
    <property type="project" value="UniProtKB-UniRule"/>
</dbReference>
<dbReference type="InterPro" id="IPR000100">
    <property type="entry name" value="RNase_P"/>
</dbReference>
<keyword evidence="2 6" id="KW-0540">Nuclease</keyword>
<dbReference type="RefSeq" id="WP_194739891.1">
    <property type="nucleotide sequence ID" value="NZ_JADKYY010000012.1"/>
</dbReference>
<dbReference type="PANTHER" id="PTHR33992">
    <property type="entry name" value="RIBONUCLEASE P PROTEIN COMPONENT"/>
    <property type="match status" value="1"/>
</dbReference>
<name>A0A931EBD1_9FLAO</name>
<comment type="caution">
    <text evidence="8">The sequence shown here is derived from an EMBL/GenBank/DDBJ whole genome shotgun (WGS) entry which is preliminary data.</text>
</comment>
<sequence length="118" mass="13648">MKSEGYSRQFKLKGKKDLADLFASGKWRTKENVRMVFLKRDQQNGLQMGVSVSKKLHKKAVDRNRIKRLLREAVRKNKEVLTNQLGPSALVMFFWISPTMPSTSGEVEQQLLNLVQKK</sequence>
<evidence type="ECO:0000256" key="2">
    <source>
        <dbReference type="ARBA" id="ARBA00022722"/>
    </source>
</evidence>
<accession>A0A931EBD1</accession>
<dbReference type="InterPro" id="IPR014721">
    <property type="entry name" value="Ribsml_uS5_D2-typ_fold_subgr"/>
</dbReference>
<protein>
    <recommendedName>
        <fullName evidence="6 7">Ribonuclease P protein component</fullName>
        <shortName evidence="6">RNase P protein</shortName>
        <shortName evidence="6">RNaseP protein</shortName>
        <ecNumber evidence="6 7">3.1.26.5</ecNumber>
    </recommendedName>
    <alternativeName>
        <fullName evidence="6">Protein C5</fullName>
    </alternativeName>
</protein>
<reference evidence="8" key="1">
    <citation type="submission" date="2020-11" db="EMBL/GenBank/DDBJ databases">
        <title>Genome seq and assembly of Planobacterium sp.</title>
        <authorList>
            <person name="Chhetri G."/>
        </authorList>
    </citation>
    <scope>NUCLEOTIDE SEQUENCE</scope>
    <source>
        <strain evidence="8">GCR5</strain>
    </source>
</reference>
<keyword evidence="3 6" id="KW-0255">Endonuclease</keyword>
<evidence type="ECO:0000256" key="1">
    <source>
        <dbReference type="ARBA" id="ARBA00022694"/>
    </source>
</evidence>
<keyword evidence="4 6" id="KW-0378">Hydrolase</keyword>
<dbReference type="GO" id="GO:0004526">
    <property type="term" value="F:ribonuclease P activity"/>
    <property type="evidence" value="ECO:0007669"/>
    <property type="project" value="UniProtKB-UniRule"/>
</dbReference>
<proteinExistence type="inferred from homology"/>
<dbReference type="EC" id="3.1.26.5" evidence="6 7"/>
<dbReference type="GO" id="GO:0042781">
    <property type="term" value="F:3'-tRNA processing endoribonuclease activity"/>
    <property type="evidence" value="ECO:0007669"/>
    <property type="project" value="TreeGrafter"/>
</dbReference>
<gene>
    <name evidence="6 8" type="primary">rnpA</name>
    <name evidence="8" type="ORF">IC612_09180</name>
</gene>
<dbReference type="Proteomes" id="UP000694480">
    <property type="component" value="Unassembled WGS sequence"/>
</dbReference>
<dbReference type="GO" id="GO:0030677">
    <property type="term" value="C:ribonuclease P complex"/>
    <property type="evidence" value="ECO:0007669"/>
    <property type="project" value="TreeGrafter"/>
</dbReference>
<dbReference type="InterPro" id="IPR020568">
    <property type="entry name" value="Ribosomal_Su5_D2-typ_SF"/>
</dbReference>
<evidence type="ECO:0000313" key="9">
    <source>
        <dbReference type="Proteomes" id="UP000694480"/>
    </source>
</evidence>
<dbReference type="SUPFAM" id="SSF54211">
    <property type="entry name" value="Ribosomal protein S5 domain 2-like"/>
    <property type="match status" value="1"/>
</dbReference>
<dbReference type="PANTHER" id="PTHR33992:SF1">
    <property type="entry name" value="RIBONUCLEASE P PROTEIN COMPONENT"/>
    <property type="match status" value="1"/>
</dbReference>